<feature type="chain" id="PRO_5012218302" evidence="1">
    <location>
        <begin position="19"/>
        <end position="199"/>
    </location>
</feature>
<reference evidence="4" key="1">
    <citation type="submission" date="2017-05" db="EMBL/GenBank/DDBJ databases">
        <authorList>
            <person name="Rodrigo-Torres L."/>
            <person name="Arahal R. D."/>
            <person name="Lucena T."/>
        </authorList>
    </citation>
    <scope>NUCLEOTIDE SEQUENCE [LARGE SCALE GENOMIC DNA]</scope>
    <source>
        <strain evidence="4">CECT 8649</strain>
    </source>
</reference>
<keyword evidence="1" id="KW-0732">Signal</keyword>
<dbReference type="Proteomes" id="UP000225972">
    <property type="component" value="Unassembled WGS sequence"/>
</dbReference>
<dbReference type="AlphaFoldDB" id="A0A238JGM7"/>
<feature type="domain" description="SH3b" evidence="2">
    <location>
        <begin position="34"/>
        <end position="85"/>
    </location>
</feature>
<evidence type="ECO:0000256" key="1">
    <source>
        <dbReference type="SAM" id="SignalP"/>
    </source>
</evidence>
<feature type="signal peptide" evidence="1">
    <location>
        <begin position="1"/>
        <end position="18"/>
    </location>
</feature>
<name>A0A238JGM7_9RHOB</name>
<dbReference type="InterPro" id="IPR003646">
    <property type="entry name" value="SH3-like_bac-type"/>
</dbReference>
<dbReference type="Gene3D" id="2.30.30.40">
    <property type="entry name" value="SH3 Domains"/>
    <property type="match status" value="1"/>
</dbReference>
<dbReference type="Pfam" id="PF08239">
    <property type="entry name" value="SH3_3"/>
    <property type="match status" value="1"/>
</dbReference>
<dbReference type="EMBL" id="FXXP01000003">
    <property type="protein sequence ID" value="SMX29838.1"/>
    <property type="molecule type" value="Genomic_DNA"/>
</dbReference>
<evidence type="ECO:0000313" key="3">
    <source>
        <dbReference type="EMBL" id="SMX29838.1"/>
    </source>
</evidence>
<evidence type="ECO:0000313" key="4">
    <source>
        <dbReference type="Proteomes" id="UP000225972"/>
    </source>
</evidence>
<accession>A0A238JGM7</accession>
<sequence>MLTRALAILLTTASLAHAEELPALFDVTGVASDDVLNVRTRPMAQANIIGTLAYNAQDIEVVEIDNGWGRVNVPDGSGWASMKFLTMQDGTAMPEAQNIGCFGTEPFWSLDIAQGGEAVLSTPEGSDRGFVVGNLHTAAARPEPYAMLGRGSGENIAIHFSKEICSDGMSDDLFGLEGTVIIGGYGVEVLSGCCTIQGN</sequence>
<proteinExistence type="predicted"/>
<gene>
    <name evidence="3" type="ORF">TRP8649_03977</name>
</gene>
<evidence type="ECO:0000259" key="2">
    <source>
        <dbReference type="Pfam" id="PF08239"/>
    </source>
</evidence>
<protein>
    <submittedName>
        <fullName evidence="3">Bacterial SH3 domain protein</fullName>
    </submittedName>
</protein>
<dbReference type="RefSeq" id="WP_099248445.1">
    <property type="nucleotide sequence ID" value="NZ_FXXP01000003.1"/>
</dbReference>
<organism evidence="3 4">
    <name type="scientific">Pelagimonas phthalicica</name>
    <dbReference type="NCBI Taxonomy" id="1037362"/>
    <lineage>
        <taxon>Bacteria</taxon>
        <taxon>Pseudomonadati</taxon>
        <taxon>Pseudomonadota</taxon>
        <taxon>Alphaproteobacteria</taxon>
        <taxon>Rhodobacterales</taxon>
        <taxon>Roseobacteraceae</taxon>
        <taxon>Pelagimonas</taxon>
    </lineage>
</organism>
<dbReference type="OrthoDB" id="5489750at2"/>
<keyword evidence="4" id="KW-1185">Reference proteome</keyword>